<reference evidence="2" key="1">
    <citation type="journal article" date="2014" name="Int. J. Syst. Evol. Microbiol.">
        <title>Complete genome sequence of Corynebacterium casei LMG S-19264T (=DSM 44701T), isolated from a smear-ripened cheese.</title>
        <authorList>
            <consortium name="US DOE Joint Genome Institute (JGI-PGF)"/>
            <person name="Walter F."/>
            <person name="Albersmeier A."/>
            <person name="Kalinowski J."/>
            <person name="Ruckert C."/>
        </authorList>
    </citation>
    <scope>NUCLEOTIDE SEQUENCE</scope>
    <source>
        <strain evidence="2">JCM 4122</strain>
    </source>
</reference>
<reference evidence="2" key="2">
    <citation type="submission" date="2020-09" db="EMBL/GenBank/DDBJ databases">
        <authorList>
            <person name="Sun Q."/>
            <person name="Ohkuma M."/>
        </authorList>
    </citation>
    <scope>NUCLEOTIDE SEQUENCE</scope>
    <source>
        <strain evidence="2">JCM 4122</strain>
    </source>
</reference>
<gene>
    <name evidence="1" type="ORF">GCM10017667_40120</name>
    <name evidence="2" type="ORF">GCM10017667_78290</name>
</gene>
<evidence type="ECO:0000313" key="2">
    <source>
        <dbReference type="EMBL" id="GHG29179.1"/>
    </source>
</evidence>
<accession>A0A919EU54</accession>
<proteinExistence type="predicted"/>
<evidence type="ECO:0000313" key="3">
    <source>
        <dbReference type="Proteomes" id="UP000632849"/>
    </source>
</evidence>
<comment type="caution">
    <text evidence="2">The sequence shown here is derived from an EMBL/GenBank/DDBJ whole genome shotgun (WGS) entry which is preliminary data.</text>
</comment>
<organism evidence="2 3">
    <name type="scientific">Streptomyces filamentosus</name>
    <name type="common">Streptomyces roseosporus</name>
    <dbReference type="NCBI Taxonomy" id="67294"/>
    <lineage>
        <taxon>Bacteria</taxon>
        <taxon>Bacillati</taxon>
        <taxon>Actinomycetota</taxon>
        <taxon>Actinomycetes</taxon>
        <taxon>Kitasatosporales</taxon>
        <taxon>Streptomycetaceae</taxon>
        <taxon>Streptomyces</taxon>
    </lineage>
</organism>
<sequence length="199" mass="23216">MGRQERYRKVFRPLLRAGLEVIPDAVPGSAIPHVLGYERERVFGFCLVEYEDPRFVERLNKAWYDLATSSGLIDENREFLLMLPRGTWTAVEDRRRRTMHVWHRVRLLERWDIMGAGAATFLGIRAGHPGFAMLALDNSVWLLADTYETGAAVYAVRDPANSPGVLRELEWELEWLAKKDEDLEFRREVSVWLESRQQR</sequence>
<name>A0A919EU54_STRFL</name>
<dbReference type="AlphaFoldDB" id="A0A919EU54"/>
<protein>
    <submittedName>
        <fullName evidence="2">Uncharacterized protein</fullName>
    </submittedName>
</protein>
<keyword evidence="3" id="KW-1185">Reference proteome</keyword>
<dbReference type="EMBL" id="BNBE01000002">
    <property type="protein sequence ID" value="GHG05291.1"/>
    <property type="molecule type" value="Genomic_DNA"/>
</dbReference>
<dbReference type="EMBL" id="BNBE01000004">
    <property type="protein sequence ID" value="GHG29179.1"/>
    <property type="molecule type" value="Genomic_DNA"/>
</dbReference>
<evidence type="ECO:0000313" key="1">
    <source>
        <dbReference type="EMBL" id="GHG05291.1"/>
    </source>
</evidence>
<dbReference type="Proteomes" id="UP000632849">
    <property type="component" value="Unassembled WGS sequence"/>
</dbReference>